<sequence length="72" mass="8171">MGGYRTSDRAWFIHGRIRTCETSLSTCGKHAKWLGNLCPKICEWDMCSFVGQRPFCLEMGLVGFCINTKSYA</sequence>
<dbReference type="AlphaFoldDB" id="A0A816QAJ6"/>
<gene>
    <name evidence="1" type="ORF">DARMORV10_C06P20330.1</name>
</gene>
<reference evidence="1" key="1">
    <citation type="submission" date="2021-01" db="EMBL/GenBank/DDBJ databases">
        <authorList>
            <consortium name="Genoscope - CEA"/>
            <person name="William W."/>
        </authorList>
    </citation>
    <scope>NUCLEOTIDE SEQUENCE</scope>
</reference>
<dbReference type="Proteomes" id="UP001295469">
    <property type="component" value="Chromosome C06"/>
</dbReference>
<accession>A0A816QAJ6</accession>
<name>A0A816QAJ6_BRANA</name>
<proteinExistence type="predicted"/>
<organism evidence="1">
    <name type="scientific">Brassica napus</name>
    <name type="common">Rape</name>
    <dbReference type="NCBI Taxonomy" id="3708"/>
    <lineage>
        <taxon>Eukaryota</taxon>
        <taxon>Viridiplantae</taxon>
        <taxon>Streptophyta</taxon>
        <taxon>Embryophyta</taxon>
        <taxon>Tracheophyta</taxon>
        <taxon>Spermatophyta</taxon>
        <taxon>Magnoliopsida</taxon>
        <taxon>eudicotyledons</taxon>
        <taxon>Gunneridae</taxon>
        <taxon>Pentapetalae</taxon>
        <taxon>rosids</taxon>
        <taxon>malvids</taxon>
        <taxon>Brassicales</taxon>
        <taxon>Brassicaceae</taxon>
        <taxon>Brassiceae</taxon>
        <taxon>Brassica</taxon>
    </lineage>
</organism>
<dbReference type="EMBL" id="HG994370">
    <property type="protein sequence ID" value="CAF2058212.1"/>
    <property type="molecule type" value="Genomic_DNA"/>
</dbReference>
<evidence type="ECO:0000313" key="1">
    <source>
        <dbReference type="EMBL" id="CAF2058212.1"/>
    </source>
</evidence>
<protein>
    <submittedName>
        <fullName evidence="1">(rape) hypothetical protein</fullName>
    </submittedName>
</protein>